<evidence type="ECO:0000256" key="6">
    <source>
        <dbReference type="ARBA" id="ARBA00022833"/>
    </source>
</evidence>
<dbReference type="AlphaFoldDB" id="A0A975WPE2"/>
<comment type="similarity">
    <text evidence="8 11">Belongs to the QueC family.</text>
</comment>
<keyword evidence="2 11" id="KW-0436">Ligase</keyword>
<dbReference type="GO" id="GO:0016879">
    <property type="term" value="F:ligase activity, forming carbon-nitrogen bonds"/>
    <property type="evidence" value="ECO:0007669"/>
    <property type="project" value="UniProtKB-UniRule"/>
</dbReference>
<evidence type="ECO:0000313" key="13">
    <source>
        <dbReference type="Proteomes" id="UP000257016"/>
    </source>
</evidence>
<feature type="binding site" evidence="11">
    <location>
        <position position="250"/>
    </location>
    <ligand>
        <name>Zn(2+)</name>
        <dbReference type="ChEBI" id="CHEBI:29105"/>
    </ligand>
</feature>
<comment type="cofactor">
    <cofactor evidence="11">
        <name>Zn(2+)</name>
        <dbReference type="ChEBI" id="CHEBI:29105"/>
    </cofactor>
    <text evidence="11">Binds 1 zinc ion per subunit.</text>
</comment>
<proteinExistence type="inferred from homology"/>
<protein>
    <recommendedName>
        <fullName evidence="9 11">7-cyano-7-deazaguanine synthase</fullName>
        <ecNumber evidence="9 11">6.3.4.20</ecNumber>
    </recommendedName>
    <alternativeName>
        <fullName evidence="11">7-cyano-7-carbaguanine synthase</fullName>
    </alternativeName>
    <alternativeName>
        <fullName evidence="11">PreQ(0) synthase</fullName>
    </alternativeName>
    <alternativeName>
        <fullName evidence="11">Queuosine biosynthesis protein QueC</fullName>
    </alternativeName>
</protein>
<dbReference type="Pfam" id="PF06508">
    <property type="entry name" value="QueC"/>
    <property type="match status" value="1"/>
</dbReference>
<evidence type="ECO:0000256" key="4">
    <source>
        <dbReference type="ARBA" id="ARBA00022741"/>
    </source>
</evidence>
<evidence type="ECO:0000256" key="2">
    <source>
        <dbReference type="ARBA" id="ARBA00022598"/>
    </source>
</evidence>
<evidence type="ECO:0000256" key="1">
    <source>
        <dbReference type="ARBA" id="ARBA00005061"/>
    </source>
</evidence>
<dbReference type="InterPro" id="IPR018317">
    <property type="entry name" value="QueC"/>
</dbReference>
<feature type="binding site" evidence="11">
    <location>
        <begin position="62"/>
        <end position="72"/>
    </location>
    <ligand>
        <name>ATP</name>
        <dbReference type="ChEBI" id="CHEBI:30616"/>
    </ligand>
</feature>
<evidence type="ECO:0000313" key="12">
    <source>
        <dbReference type="EMBL" id="SOY40303.1"/>
    </source>
</evidence>
<keyword evidence="3 11" id="KW-0479">Metal-binding</keyword>
<comment type="pathway">
    <text evidence="1 11">Purine metabolism; 7-cyano-7-deazaguanine biosynthesis.</text>
</comment>
<evidence type="ECO:0000256" key="7">
    <source>
        <dbReference type="ARBA" id="ARBA00022840"/>
    </source>
</evidence>
<dbReference type="Gene3D" id="3.40.50.620">
    <property type="entry name" value="HUPs"/>
    <property type="match status" value="1"/>
</dbReference>
<keyword evidence="7 11" id="KW-0067">ATP-binding</keyword>
<accession>A0A975WPE2</accession>
<comment type="catalytic activity">
    <reaction evidence="10 11">
        <text>7-carboxy-7-carbaguanine + NH4(+) + 2 ATP = 7-cyano-7-carbaguanine + 2 AMP + 2 diphosphate + 2 H(+)</text>
        <dbReference type="Rhea" id="RHEA:27982"/>
        <dbReference type="ChEBI" id="CHEBI:15378"/>
        <dbReference type="ChEBI" id="CHEBI:28938"/>
        <dbReference type="ChEBI" id="CHEBI:30616"/>
        <dbReference type="ChEBI" id="CHEBI:33019"/>
        <dbReference type="ChEBI" id="CHEBI:45075"/>
        <dbReference type="ChEBI" id="CHEBI:61036"/>
        <dbReference type="ChEBI" id="CHEBI:456215"/>
        <dbReference type="EC" id="6.3.4.20"/>
    </reaction>
</comment>
<feature type="binding site" evidence="11">
    <location>
        <position position="268"/>
    </location>
    <ligand>
        <name>Zn(2+)</name>
        <dbReference type="ChEBI" id="CHEBI:29105"/>
    </ligand>
</feature>
<name>A0A975WPE2_9BURK</name>
<dbReference type="NCBIfam" id="TIGR00364">
    <property type="entry name" value="7-cyano-7-deazaguanine synthase QueC"/>
    <property type="match status" value="1"/>
</dbReference>
<organism evidence="12 13">
    <name type="scientific">Cupriavidus taiwanensis</name>
    <dbReference type="NCBI Taxonomy" id="164546"/>
    <lineage>
        <taxon>Bacteria</taxon>
        <taxon>Pseudomonadati</taxon>
        <taxon>Pseudomonadota</taxon>
        <taxon>Betaproteobacteria</taxon>
        <taxon>Burkholderiales</taxon>
        <taxon>Burkholderiaceae</taxon>
        <taxon>Cupriavidus</taxon>
    </lineage>
</organism>
<gene>
    <name evidence="11 12" type="primary">queC</name>
    <name evidence="12" type="ORF">CBM2586_A10268</name>
</gene>
<keyword evidence="5 11" id="KW-0671">Queuosine biosynthesis</keyword>
<dbReference type="CDD" id="cd01995">
    <property type="entry name" value="QueC-like"/>
    <property type="match status" value="1"/>
</dbReference>
<evidence type="ECO:0000256" key="3">
    <source>
        <dbReference type="ARBA" id="ARBA00022723"/>
    </source>
</evidence>
<dbReference type="SUPFAM" id="SSF52402">
    <property type="entry name" value="Adenine nucleotide alpha hydrolases-like"/>
    <property type="match status" value="1"/>
</dbReference>
<dbReference type="EC" id="6.3.4.20" evidence="9 11"/>
<dbReference type="HAMAP" id="MF_01633">
    <property type="entry name" value="QueC"/>
    <property type="match status" value="1"/>
</dbReference>
<dbReference type="GO" id="GO:0008270">
    <property type="term" value="F:zinc ion binding"/>
    <property type="evidence" value="ECO:0007669"/>
    <property type="project" value="UniProtKB-UniRule"/>
</dbReference>
<dbReference type="GO" id="GO:0008616">
    <property type="term" value="P:tRNA queuosine(34) biosynthetic process"/>
    <property type="evidence" value="ECO:0007669"/>
    <property type="project" value="UniProtKB-UniRule"/>
</dbReference>
<feature type="binding site" evidence="11">
    <location>
        <position position="265"/>
    </location>
    <ligand>
        <name>Zn(2+)</name>
        <dbReference type="ChEBI" id="CHEBI:29105"/>
    </ligand>
</feature>
<dbReference type="Proteomes" id="UP000257016">
    <property type="component" value="Unassembled WGS sequence"/>
</dbReference>
<evidence type="ECO:0000256" key="10">
    <source>
        <dbReference type="ARBA" id="ARBA00047890"/>
    </source>
</evidence>
<dbReference type="PANTHER" id="PTHR42914:SF1">
    <property type="entry name" value="7-CYANO-7-DEAZAGUANINE SYNTHASE"/>
    <property type="match status" value="1"/>
</dbReference>
<evidence type="ECO:0000256" key="11">
    <source>
        <dbReference type="HAMAP-Rule" id="MF_01633"/>
    </source>
</evidence>
<keyword evidence="6 11" id="KW-0862">Zinc</keyword>
<evidence type="ECO:0000256" key="9">
    <source>
        <dbReference type="ARBA" id="ARBA00039149"/>
    </source>
</evidence>
<evidence type="ECO:0000256" key="8">
    <source>
        <dbReference type="ARBA" id="ARBA00037993"/>
    </source>
</evidence>
<comment type="caution">
    <text evidence="12">The sequence shown here is derived from an EMBL/GenBank/DDBJ whole genome shotgun (WGS) entry which is preliminary data.</text>
</comment>
<evidence type="ECO:0000256" key="5">
    <source>
        <dbReference type="ARBA" id="ARBA00022785"/>
    </source>
</evidence>
<dbReference type="InterPro" id="IPR014729">
    <property type="entry name" value="Rossmann-like_a/b/a_fold"/>
</dbReference>
<dbReference type="GO" id="GO:0005524">
    <property type="term" value="F:ATP binding"/>
    <property type="evidence" value="ECO:0007669"/>
    <property type="project" value="UniProtKB-UniRule"/>
</dbReference>
<feature type="binding site" evidence="11">
    <location>
        <position position="271"/>
    </location>
    <ligand>
        <name>Zn(2+)</name>
        <dbReference type="ChEBI" id="CHEBI:29105"/>
    </ligand>
</feature>
<sequence length="287" mass="32041">MDQRYLGVVTERRASMEWHPKHAIGHRSPSQLPDSYNEASASQAASYCLTDDIMHKRALVLFSGGQDSTTCLAWALQRYEHVETIGFDYGQRHSVELECRKTILRKIRSAFPNWSGKLGDDHMLDLSVLRAVSDTALTSDKQIEFNASGLPNTFVPGRNLIFFNFAAALAYRRSLSVLVGGMCETDYSGYPDCRENTLKSLQVALSLGLDWPLVIETPLMWLTKAETWGLAAKLGGPQFVDLIRYDAHTCYIGDHTTAHTWGYGCGTCPACELRGKGFDEYVRTASR</sequence>
<keyword evidence="4 11" id="KW-0547">Nucleotide-binding</keyword>
<reference evidence="12 13" key="1">
    <citation type="submission" date="2018-01" db="EMBL/GenBank/DDBJ databases">
        <authorList>
            <person name="Clerissi C."/>
        </authorList>
    </citation>
    <scope>NUCLEOTIDE SEQUENCE [LARGE SCALE GENOMIC DNA]</scope>
    <source>
        <strain evidence="12">Cupriavidus taiwanensis LMG 19430</strain>
    </source>
</reference>
<comment type="function">
    <text evidence="11">Catalyzes the ATP-dependent conversion of 7-carboxy-7-deazaguanine (CDG) to 7-cyano-7-deazaguanine (preQ(0)).</text>
</comment>
<dbReference type="EMBL" id="OFSN01000001">
    <property type="protein sequence ID" value="SOY40303.1"/>
    <property type="molecule type" value="Genomic_DNA"/>
</dbReference>
<dbReference type="PANTHER" id="PTHR42914">
    <property type="entry name" value="7-CYANO-7-DEAZAGUANINE SYNTHASE"/>
    <property type="match status" value="1"/>
</dbReference>